<evidence type="ECO:0000313" key="1">
    <source>
        <dbReference type="EMBL" id="MEQ2257830.1"/>
    </source>
</evidence>
<sequence>MQTLFTYMLKITSSGGGIVLLCLTRTVEQFVPLTLAAADEGRQHHYRHVEHPRCHCDTLTIQTRLEKSTSMSKERCINLNLSSPDFLWFYVNKIQDYLFYLLKEIQDKL</sequence>
<name>A0ABV0VKP6_9TELE</name>
<evidence type="ECO:0000313" key="2">
    <source>
        <dbReference type="Proteomes" id="UP001482620"/>
    </source>
</evidence>
<protein>
    <recommendedName>
        <fullName evidence="3">Secreted protein</fullName>
    </recommendedName>
</protein>
<evidence type="ECO:0008006" key="3">
    <source>
        <dbReference type="Google" id="ProtNLM"/>
    </source>
</evidence>
<proteinExistence type="predicted"/>
<organism evidence="1 2">
    <name type="scientific">Ilyodon furcidens</name>
    <name type="common">goldbreast splitfin</name>
    <dbReference type="NCBI Taxonomy" id="33524"/>
    <lineage>
        <taxon>Eukaryota</taxon>
        <taxon>Metazoa</taxon>
        <taxon>Chordata</taxon>
        <taxon>Craniata</taxon>
        <taxon>Vertebrata</taxon>
        <taxon>Euteleostomi</taxon>
        <taxon>Actinopterygii</taxon>
        <taxon>Neopterygii</taxon>
        <taxon>Teleostei</taxon>
        <taxon>Neoteleostei</taxon>
        <taxon>Acanthomorphata</taxon>
        <taxon>Ovalentaria</taxon>
        <taxon>Atherinomorphae</taxon>
        <taxon>Cyprinodontiformes</taxon>
        <taxon>Goodeidae</taxon>
        <taxon>Ilyodon</taxon>
    </lineage>
</organism>
<dbReference type="Proteomes" id="UP001482620">
    <property type="component" value="Unassembled WGS sequence"/>
</dbReference>
<dbReference type="EMBL" id="JAHRIQ010114622">
    <property type="protein sequence ID" value="MEQ2257830.1"/>
    <property type="molecule type" value="Genomic_DNA"/>
</dbReference>
<accession>A0ABV0VKP6</accession>
<comment type="caution">
    <text evidence="1">The sequence shown here is derived from an EMBL/GenBank/DDBJ whole genome shotgun (WGS) entry which is preliminary data.</text>
</comment>
<keyword evidence="2" id="KW-1185">Reference proteome</keyword>
<reference evidence="1 2" key="1">
    <citation type="submission" date="2021-06" db="EMBL/GenBank/DDBJ databases">
        <authorList>
            <person name="Palmer J.M."/>
        </authorList>
    </citation>
    <scope>NUCLEOTIDE SEQUENCE [LARGE SCALE GENOMIC DNA]</scope>
    <source>
        <strain evidence="2">if_2019</strain>
        <tissue evidence="1">Muscle</tissue>
    </source>
</reference>
<gene>
    <name evidence="1" type="ORF">ILYODFUR_038849</name>
</gene>